<keyword evidence="3" id="KW-0479">Metal-binding</keyword>
<organism evidence="5 6">
    <name type="scientific">Lentzea cavernae</name>
    <dbReference type="NCBI Taxonomy" id="2020703"/>
    <lineage>
        <taxon>Bacteria</taxon>
        <taxon>Bacillati</taxon>
        <taxon>Actinomycetota</taxon>
        <taxon>Actinomycetes</taxon>
        <taxon>Pseudonocardiales</taxon>
        <taxon>Pseudonocardiaceae</taxon>
        <taxon>Lentzea</taxon>
    </lineage>
</organism>
<comment type="similarity">
    <text evidence="2 3">Belongs to the cytochrome P450 family.</text>
</comment>
<dbReference type="PRINTS" id="PR00463">
    <property type="entry name" value="EP450I"/>
</dbReference>
<dbReference type="Pfam" id="PF00067">
    <property type="entry name" value="p450"/>
    <property type="match status" value="1"/>
</dbReference>
<dbReference type="Proteomes" id="UP000605568">
    <property type="component" value="Unassembled WGS sequence"/>
</dbReference>
<dbReference type="EMBL" id="BNAR01000004">
    <property type="protein sequence ID" value="GHH39444.1"/>
    <property type="molecule type" value="Genomic_DNA"/>
</dbReference>
<reference evidence="6" key="1">
    <citation type="journal article" date="2019" name="Int. J. Syst. Evol. Microbiol.">
        <title>The Global Catalogue of Microorganisms (GCM) 10K type strain sequencing project: providing services to taxonomists for standard genome sequencing and annotation.</title>
        <authorList>
            <consortium name="The Broad Institute Genomics Platform"/>
            <consortium name="The Broad Institute Genome Sequencing Center for Infectious Disease"/>
            <person name="Wu L."/>
            <person name="Ma J."/>
        </authorList>
    </citation>
    <scope>NUCLEOTIDE SEQUENCE [LARGE SCALE GENOMIC DNA]</scope>
    <source>
        <strain evidence="6">CGMCC 4.7367</strain>
    </source>
</reference>
<evidence type="ECO:0000256" key="1">
    <source>
        <dbReference type="ARBA" id="ARBA00001971"/>
    </source>
</evidence>
<comment type="cofactor">
    <cofactor evidence="1">
        <name>heme</name>
        <dbReference type="ChEBI" id="CHEBI:30413"/>
    </cofactor>
</comment>
<accession>A0ABQ3MDS6</accession>
<dbReference type="PANTHER" id="PTHR24305">
    <property type="entry name" value="CYTOCHROME P450"/>
    <property type="match status" value="1"/>
</dbReference>
<dbReference type="PANTHER" id="PTHR24305:SF166">
    <property type="entry name" value="CYTOCHROME P450 12A4, MITOCHONDRIAL-RELATED"/>
    <property type="match status" value="1"/>
</dbReference>
<dbReference type="InterPro" id="IPR036396">
    <property type="entry name" value="Cyt_P450_sf"/>
</dbReference>
<dbReference type="Gene3D" id="1.10.630.10">
    <property type="entry name" value="Cytochrome P450"/>
    <property type="match status" value="1"/>
</dbReference>
<gene>
    <name evidence="5" type="primary">cyc</name>
    <name evidence="5" type="ORF">GCM10017774_31090</name>
</gene>
<sequence>MTGVRNEAVRGGEVRSMSVSELPEPRGLPLVGHVPALARGGVIHRVLHEWCDQHGPTFRIRLGTQTVVVTASPEIIGTVLRERPEKYRRGQAMGRLIAELGAAGLFDAEGDDWRALRKIAMKGLNAGYLRESFGVISRSTGRLREQWSAAAAAGEVVPVLDDLMRYTLEMTVGMTMDHDLDAVRRRGEDGPHRHLPQVLTTLGQRLNSPVPYWRWVRLPGDRRADAAVEEFSALIRDRYVRAKELIAGGKRPGTFLESLAEAERDGGDVTEERVVSAVLNMIIAGEDNIAATTAWAMHYLATHPEVQRLVREEAAEVLGEDAHPADPFVVARLKYAEAVVNETIRLRPTAPYLLLEAMTDTVLADSTMELSVARGTHVMPLLGYRSDSDAQKYPNPGEFDPGRWLAEPAEQAEGAPSFLPFGAGPRFCPGRNLALLEATVFVSMACHNFVIEADTSGGPVGEKLTFVVLPTNLSVRLRSVR</sequence>
<keyword evidence="3" id="KW-0349">Heme</keyword>
<keyword evidence="3" id="KW-0560">Oxidoreductase</keyword>
<evidence type="ECO:0000256" key="2">
    <source>
        <dbReference type="ARBA" id="ARBA00010617"/>
    </source>
</evidence>
<dbReference type="InterPro" id="IPR002401">
    <property type="entry name" value="Cyt_P450_E_grp-I"/>
</dbReference>
<evidence type="ECO:0000256" key="3">
    <source>
        <dbReference type="RuleBase" id="RU000461"/>
    </source>
</evidence>
<comment type="caution">
    <text evidence="5">The sequence shown here is derived from an EMBL/GenBank/DDBJ whole genome shotgun (WGS) entry which is preliminary data.</text>
</comment>
<keyword evidence="3" id="KW-0503">Monooxygenase</keyword>
<dbReference type="InterPro" id="IPR050121">
    <property type="entry name" value="Cytochrome_P450_monoxygenase"/>
</dbReference>
<evidence type="ECO:0000313" key="5">
    <source>
        <dbReference type="EMBL" id="GHH39444.1"/>
    </source>
</evidence>
<dbReference type="InterPro" id="IPR001128">
    <property type="entry name" value="Cyt_P450"/>
</dbReference>
<dbReference type="PROSITE" id="PS00086">
    <property type="entry name" value="CYTOCHROME_P450"/>
    <property type="match status" value="1"/>
</dbReference>
<dbReference type="InterPro" id="IPR017972">
    <property type="entry name" value="Cyt_P450_CS"/>
</dbReference>
<dbReference type="SUPFAM" id="SSF48264">
    <property type="entry name" value="Cytochrome P450"/>
    <property type="match status" value="1"/>
</dbReference>
<evidence type="ECO:0000256" key="4">
    <source>
        <dbReference type="SAM" id="MobiDB-lite"/>
    </source>
</evidence>
<protein>
    <submittedName>
        <fullName evidence="5">Cytochrome P450</fullName>
    </submittedName>
</protein>
<evidence type="ECO:0000313" key="6">
    <source>
        <dbReference type="Proteomes" id="UP000605568"/>
    </source>
</evidence>
<keyword evidence="3" id="KW-0408">Iron</keyword>
<dbReference type="PRINTS" id="PR00385">
    <property type="entry name" value="P450"/>
</dbReference>
<proteinExistence type="inferred from homology"/>
<name>A0ABQ3MDS6_9PSEU</name>
<keyword evidence="6" id="KW-1185">Reference proteome</keyword>
<feature type="region of interest" description="Disordered" evidence="4">
    <location>
        <begin position="1"/>
        <end position="20"/>
    </location>
</feature>